<feature type="transmembrane region" description="Helical" evidence="8">
    <location>
        <begin position="45"/>
        <end position="65"/>
    </location>
</feature>
<dbReference type="PANTHER" id="PTHR30472">
    <property type="entry name" value="FERRIC ENTEROBACTIN TRANSPORT SYSTEM PERMEASE PROTEIN"/>
    <property type="match status" value="1"/>
</dbReference>
<keyword evidence="4" id="KW-1003">Cell membrane</keyword>
<name>A0A3D8M3R2_9ALTE</name>
<dbReference type="Gene3D" id="1.10.3470.10">
    <property type="entry name" value="ABC transporter involved in vitamin B12 uptake, BtuC"/>
    <property type="match status" value="1"/>
</dbReference>
<protein>
    <submittedName>
        <fullName evidence="9">Iron ABC transporter permease</fullName>
    </submittedName>
</protein>
<keyword evidence="6 8" id="KW-1133">Transmembrane helix</keyword>
<evidence type="ECO:0000256" key="3">
    <source>
        <dbReference type="ARBA" id="ARBA00022448"/>
    </source>
</evidence>
<evidence type="ECO:0000313" key="9">
    <source>
        <dbReference type="EMBL" id="RDV24258.1"/>
    </source>
</evidence>
<feature type="transmembrane region" description="Helical" evidence="8">
    <location>
        <begin position="7"/>
        <end position="25"/>
    </location>
</feature>
<feature type="transmembrane region" description="Helical" evidence="8">
    <location>
        <begin position="229"/>
        <end position="255"/>
    </location>
</feature>
<evidence type="ECO:0000256" key="4">
    <source>
        <dbReference type="ARBA" id="ARBA00022475"/>
    </source>
</evidence>
<reference evidence="10" key="1">
    <citation type="submission" date="2018-08" db="EMBL/GenBank/DDBJ databases">
        <authorList>
            <person name="Zhang J."/>
            <person name="Du Z.-J."/>
        </authorList>
    </citation>
    <scope>NUCLEOTIDE SEQUENCE [LARGE SCALE GENOMIC DNA]</scope>
    <source>
        <strain evidence="10">KCTC 52655</strain>
    </source>
</reference>
<dbReference type="Pfam" id="PF01032">
    <property type="entry name" value="FecCD"/>
    <property type="match status" value="1"/>
</dbReference>
<dbReference type="OrthoDB" id="9055647at2"/>
<proteinExistence type="inferred from homology"/>
<dbReference type="InterPro" id="IPR037294">
    <property type="entry name" value="ABC_BtuC-like"/>
</dbReference>
<evidence type="ECO:0000313" key="10">
    <source>
        <dbReference type="Proteomes" id="UP000256561"/>
    </source>
</evidence>
<dbReference type="PANTHER" id="PTHR30472:SF25">
    <property type="entry name" value="ABC TRANSPORTER PERMEASE PROTEIN MJ0876-RELATED"/>
    <property type="match status" value="1"/>
</dbReference>
<comment type="caution">
    <text evidence="9">The sequence shown here is derived from an EMBL/GenBank/DDBJ whole genome shotgun (WGS) entry which is preliminary data.</text>
</comment>
<dbReference type="AlphaFoldDB" id="A0A3D8M3R2"/>
<dbReference type="CDD" id="cd06550">
    <property type="entry name" value="TM_ABC_iron-siderophores_like"/>
    <property type="match status" value="1"/>
</dbReference>
<keyword evidence="7 8" id="KW-0472">Membrane</keyword>
<dbReference type="GO" id="GO:0022857">
    <property type="term" value="F:transmembrane transporter activity"/>
    <property type="evidence" value="ECO:0007669"/>
    <property type="project" value="InterPro"/>
</dbReference>
<evidence type="ECO:0000256" key="7">
    <source>
        <dbReference type="ARBA" id="ARBA00023136"/>
    </source>
</evidence>
<evidence type="ECO:0000256" key="2">
    <source>
        <dbReference type="ARBA" id="ARBA00007935"/>
    </source>
</evidence>
<organism evidence="9 10">
    <name type="scientific">Alteromonas aestuariivivens</name>
    <dbReference type="NCBI Taxonomy" id="1938339"/>
    <lineage>
        <taxon>Bacteria</taxon>
        <taxon>Pseudomonadati</taxon>
        <taxon>Pseudomonadota</taxon>
        <taxon>Gammaproteobacteria</taxon>
        <taxon>Alteromonadales</taxon>
        <taxon>Alteromonadaceae</taxon>
        <taxon>Alteromonas/Salinimonas group</taxon>
        <taxon>Alteromonas</taxon>
    </lineage>
</organism>
<dbReference type="InterPro" id="IPR000522">
    <property type="entry name" value="ABC_transptr_permease_BtuC"/>
</dbReference>
<dbReference type="Proteomes" id="UP000256561">
    <property type="component" value="Unassembled WGS sequence"/>
</dbReference>
<feature type="transmembrane region" description="Helical" evidence="8">
    <location>
        <begin position="136"/>
        <end position="158"/>
    </location>
</feature>
<gene>
    <name evidence="9" type="ORF">DXV75_14670</name>
</gene>
<evidence type="ECO:0000256" key="8">
    <source>
        <dbReference type="SAM" id="Phobius"/>
    </source>
</evidence>
<keyword evidence="5 8" id="KW-0812">Transmembrane</keyword>
<accession>A0A3D8M3R2</accession>
<evidence type="ECO:0000256" key="5">
    <source>
        <dbReference type="ARBA" id="ARBA00022692"/>
    </source>
</evidence>
<evidence type="ECO:0000256" key="6">
    <source>
        <dbReference type="ARBA" id="ARBA00022989"/>
    </source>
</evidence>
<feature type="transmembrane region" description="Helical" evidence="8">
    <location>
        <begin position="103"/>
        <end position="124"/>
    </location>
</feature>
<comment type="subcellular location">
    <subcellularLocation>
        <location evidence="1">Cell membrane</location>
        <topology evidence="1">Multi-pass membrane protein</topology>
    </subcellularLocation>
</comment>
<sequence length="319" mass="34233">MNQPFRLLPVLAVMNIGLVLMIVANDWFQASDPQVRWHIFTQLQIPLVLTACLVGAALTVSAGTLQVVLRNPLADPGIIGITSGASLVAAFLLLVLPQEFQHASFYFMPVGCFTGAVFSTWIIYRIAQRLRGMTVAVVLAGIAVSTVSGALIGWMYLFSDAQSLRNLTFWLMGSLYQSDWWVIGISGPIMAGAVVYQLLQANKLNSLYAGRTAAAAAGVEPHKLIKRSLLVSAIGVGAAVSVAGSIAFLGLLVPHLLRLSAGHDNRFILPAAALTGSWVLLCVVWITESMQMVTVPVSMLTATIGGPLFLLALYRGQWR</sequence>
<feature type="transmembrane region" description="Helical" evidence="8">
    <location>
        <begin position="178"/>
        <end position="199"/>
    </location>
</feature>
<evidence type="ECO:0000256" key="1">
    <source>
        <dbReference type="ARBA" id="ARBA00004651"/>
    </source>
</evidence>
<feature type="transmembrane region" description="Helical" evidence="8">
    <location>
        <begin position="77"/>
        <end position="97"/>
    </location>
</feature>
<dbReference type="RefSeq" id="WP_115594187.1">
    <property type="nucleotide sequence ID" value="NZ_QRHA01000012.1"/>
</dbReference>
<dbReference type="GO" id="GO:0005886">
    <property type="term" value="C:plasma membrane"/>
    <property type="evidence" value="ECO:0007669"/>
    <property type="project" value="UniProtKB-SubCell"/>
</dbReference>
<feature type="transmembrane region" description="Helical" evidence="8">
    <location>
        <begin position="267"/>
        <end position="286"/>
    </location>
</feature>
<comment type="similarity">
    <text evidence="2">Belongs to the binding-protein-dependent transport system permease family. FecCD subfamily.</text>
</comment>
<dbReference type="GO" id="GO:0033214">
    <property type="term" value="P:siderophore-iron import into cell"/>
    <property type="evidence" value="ECO:0007669"/>
    <property type="project" value="TreeGrafter"/>
</dbReference>
<dbReference type="EMBL" id="QRHA01000012">
    <property type="protein sequence ID" value="RDV24258.1"/>
    <property type="molecule type" value="Genomic_DNA"/>
</dbReference>
<keyword evidence="3" id="KW-0813">Transport</keyword>
<keyword evidence="10" id="KW-1185">Reference proteome</keyword>
<feature type="transmembrane region" description="Helical" evidence="8">
    <location>
        <begin position="293"/>
        <end position="314"/>
    </location>
</feature>
<dbReference type="SUPFAM" id="SSF81345">
    <property type="entry name" value="ABC transporter involved in vitamin B12 uptake, BtuC"/>
    <property type="match status" value="1"/>
</dbReference>